<organism evidence="4 5">
    <name type="scientific">Paenibacillus durus</name>
    <name type="common">Paenibacillus azotofixans</name>
    <dbReference type="NCBI Taxonomy" id="44251"/>
    <lineage>
        <taxon>Bacteria</taxon>
        <taxon>Bacillati</taxon>
        <taxon>Bacillota</taxon>
        <taxon>Bacilli</taxon>
        <taxon>Bacillales</taxon>
        <taxon>Paenibacillaceae</taxon>
        <taxon>Paenibacillus</taxon>
    </lineage>
</organism>
<dbReference type="KEGG" id="pdu:PDUR_21305"/>
<dbReference type="GO" id="GO:0006487">
    <property type="term" value="P:protein N-linked glycosylation"/>
    <property type="evidence" value="ECO:0007669"/>
    <property type="project" value="TreeGrafter"/>
</dbReference>
<dbReference type="CDD" id="cd11296">
    <property type="entry name" value="O-FucT_like"/>
    <property type="match status" value="1"/>
</dbReference>
<feature type="region of interest" description="Disordered" evidence="3">
    <location>
        <begin position="338"/>
        <end position="359"/>
    </location>
</feature>
<dbReference type="GO" id="GO:0046921">
    <property type="term" value="F:alpha-(1-&gt;6)-fucosyltransferase activity"/>
    <property type="evidence" value="ECO:0007669"/>
    <property type="project" value="TreeGrafter"/>
</dbReference>
<keyword evidence="5" id="KW-1185">Reference proteome</keyword>
<dbReference type="STRING" id="44251.PDUR_21305"/>
<dbReference type="Pfam" id="PF10250">
    <property type="entry name" value="O-FucT"/>
    <property type="match status" value="1"/>
</dbReference>
<dbReference type="Proteomes" id="UP000029409">
    <property type="component" value="Chromosome"/>
</dbReference>
<protein>
    <submittedName>
        <fullName evidence="4">TPR repeat-containing protein</fullName>
    </submittedName>
</protein>
<evidence type="ECO:0000313" key="4">
    <source>
        <dbReference type="EMBL" id="AIQ14169.1"/>
    </source>
</evidence>
<reference evidence="4 5" key="1">
    <citation type="submission" date="2014-08" db="EMBL/GenBank/DDBJ databases">
        <title>Comparative genomics of the Paenibacillus odorifer group.</title>
        <authorList>
            <person name="den Bakker H.C."/>
            <person name="Tsai Y.-C."/>
            <person name="Martin N."/>
            <person name="Korlach J."/>
            <person name="Wiedmann M."/>
        </authorList>
    </citation>
    <scope>NUCLEOTIDE SEQUENCE [LARGE SCALE GENOMIC DNA]</scope>
    <source>
        <strain evidence="4 5">DSM 1735</strain>
    </source>
</reference>
<dbReference type="PANTHER" id="PTHR13132">
    <property type="entry name" value="ALPHA- 1,6 -FUCOSYLTRANSFERASE"/>
    <property type="match status" value="1"/>
</dbReference>
<dbReference type="EMBL" id="CP009288">
    <property type="protein sequence ID" value="AIQ14169.1"/>
    <property type="molecule type" value="Genomic_DNA"/>
</dbReference>
<evidence type="ECO:0000256" key="3">
    <source>
        <dbReference type="SAM" id="MobiDB-lite"/>
    </source>
</evidence>
<dbReference type="InterPro" id="IPR019378">
    <property type="entry name" value="GDP-Fuc_O-FucTrfase"/>
</dbReference>
<accession>A0A089IYY5</accession>
<dbReference type="RefSeq" id="WP_042207968.1">
    <property type="nucleotide sequence ID" value="NZ_CP009288.1"/>
</dbReference>
<keyword evidence="1" id="KW-0808">Transferase</keyword>
<dbReference type="AlphaFoldDB" id="A0A089IYY5"/>
<dbReference type="Gene3D" id="3.40.50.11350">
    <property type="match status" value="1"/>
</dbReference>
<evidence type="ECO:0000256" key="2">
    <source>
        <dbReference type="ARBA" id="ARBA00023277"/>
    </source>
</evidence>
<keyword evidence="2" id="KW-0119">Carbohydrate metabolism</keyword>
<name>A0A089IYY5_PAEDU</name>
<dbReference type="PANTHER" id="PTHR13132:SF29">
    <property type="entry name" value="ALPHA-(1,6)-FUCOSYLTRANSFERASE"/>
    <property type="match status" value="1"/>
</dbReference>
<dbReference type="OrthoDB" id="1737455at2"/>
<dbReference type="eggNOG" id="ENOG5033IWG">
    <property type="taxonomic scope" value="Bacteria"/>
</dbReference>
<evidence type="ECO:0000313" key="5">
    <source>
        <dbReference type="Proteomes" id="UP000029409"/>
    </source>
</evidence>
<evidence type="ECO:0000256" key="1">
    <source>
        <dbReference type="ARBA" id="ARBA00022679"/>
    </source>
</evidence>
<gene>
    <name evidence="4" type="ORF">PDUR_21305</name>
</gene>
<proteinExistence type="predicted"/>
<feature type="compositionally biased region" description="Basic and acidic residues" evidence="3">
    <location>
        <begin position="349"/>
        <end position="359"/>
    </location>
</feature>
<sequence>MHQQKFLLIKTWGWGFWSDMDHLTGQLLVAELTKRIPVVYWGPHSLYSEYIDTNAFELYYEPVSSYTIDDVLRPEHTFFPPIWNASNALVEDLDKTARLHRGIGELMASKADVAVSDVHFFSKPLLRYIPKSHWAYGMTGVQIYRHLIRKYLRLKPDIEAEINEFYNAHLKDHHPLLGVHIRASDKVREVENLQQLNKQYDGEIRKVLKEGKIGKLFLITDCDDAIDDFNKRYGSIVVYTDCVRAPRNSVTEAPHLQNFVVKKRKGIEIIKDTYLATKCDYFIGNGYSNVSFFVNRLKDWPDSHIKLFYRTLKQDRKNTRKRARAELATKYYRAKQRRAQYPSLYGGDNQHEHKPISPD</sequence>